<protein>
    <submittedName>
        <fullName evidence="1">Uncharacterized protein</fullName>
    </submittedName>
</protein>
<dbReference type="Proteomes" id="UP000191812">
    <property type="component" value="Unassembled WGS sequence"/>
</dbReference>
<keyword evidence="2" id="KW-1185">Reference proteome</keyword>
<evidence type="ECO:0000313" key="1">
    <source>
        <dbReference type="EMBL" id="CUX40251.1"/>
    </source>
</evidence>
<dbReference type="EMBL" id="FBWH01000028">
    <property type="protein sequence ID" value="CUX40251.1"/>
    <property type="molecule type" value="Genomic_DNA"/>
</dbReference>
<accession>A0ABM9VI16</accession>
<sequence>MGGGVTVCPFNTFKTLRSLMPPNFSKNKIKEI</sequence>
<comment type="caution">
    <text evidence="1">The sequence shown here is derived from an EMBL/GenBank/DDBJ whole genome shotgun (WGS) entry which is preliminary data.</text>
</comment>
<proteinExistence type="predicted"/>
<organism evidence="1 2">
    <name type="scientific">Agrobacterium genomosp. 13 str. CFBP 6927</name>
    <dbReference type="NCBI Taxonomy" id="1183428"/>
    <lineage>
        <taxon>Bacteria</taxon>
        <taxon>Pseudomonadati</taxon>
        <taxon>Pseudomonadota</taxon>
        <taxon>Alphaproteobacteria</taxon>
        <taxon>Hyphomicrobiales</taxon>
        <taxon>Rhizobiaceae</taxon>
        <taxon>Rhizobium/Agrobacterium group</taxon>
        <taxon>Agrobacterium</taxon>
        <taxon>Agrobacterium tumefaciens complex</taxon>
    </lineage>
</organism>
<name>A0ABM9VI16_9HYPH</name>
<gene>
    <name evidence="1" type="ORF">AGR13a_Cc340155</name>
</gene>
<reference evidence="1 2" key="1">
    <citation type="submission" date="2016-01" db="EMBL/GenBank/DDBJ databases">
        <authorList>
            <person name="Regsiter A."/>
            <person name="william w."/>
        </authorList>
    </citation>
    <scope>NUCLEOTIDE SEQUENCE [LARGE SCALE GENOMIC DNA]</scope>
    <source>
        <strain evidence="1 2">CFBP 6927</strain>
    </source>
</reference>
<evidence type="ECO:0000313" key="2">
    <source>
        <dbReference type="Proteomes" id="UP000191812"/>
    </source>
</evidence>